<evidence type="ECO:0000256" key="1">
    <source>
        <dbReference type="ARBA" id="ARBA00008645"/>
    </source>
</evidence>
<dbReference type="PANTHER" id="PTHR46118:SF4">
    <property type="entry name" value="PROTEIN ABHD11"/>
    <property type="match status" value="1"/>
</dbReference>
<sequence length="307" mass="33961">ETLLNLIEAEKNDQQVVGKVEDDGYVTTESFFASGSLLAHTIYKPVSTTIGKPLLIAHGFLGSRILWDSVARAITKATNRVVITFDTRHHGDSPCLPELAYELMVDDVLNLTHHLKIKKFSVLGHSTGGNTLMAFALKHSEMIEKMVVVDVSPFGLKPIIQPYVEAAKKITSILENSSSSSFLETKEMVDTALEKFNLEPAMKAYMLANLVNMDGKLVWYGKPSLDVIIRNYDKLVEFPKELLDYKFGGPTLFIKGENSGFISKSSFATTQNIFTNAQLSVVPNAGHFPHAQNFEGFMLTLLPFISA</sequence>
<evidence type="ECO:0000256" key="11">
    <source>
        <dbReference type="ARBA" id="ARBA00048919"/>
    </source>
</evidence>
<evidence type="ECO:0000256" key="7">
    <source>
        <dbReference type="ARBA" id="ARBA00044064"/>
    </source>
</evidence>
<evidence type="ECO:0000313" key="14">
    <source>
        <dbReference type="Proteomes" id="UP000094527"/>
    </source>
</evidence>
<evidence type="ECO:0000256" key="2">
    <source>
        <dbReference type="ARBA" id="ARBA00022801"/>
    </source>
</evidence>
<evidence type="ECO:0000256" key="10">
    <source>
        <dbReference type="ARBA" id="ARBA00048513"/>
    </source>
</evidence>
<evidence type="ECO:0000256" key="4">
    <source>
        <dbReference type="ARBA" id="ARBA00042703"/>
    </source>
</evidence>
<feature type="domain" description="AB hydrolase-1" evidence="12">
    <location>
        <begin position="52"/>
        <end position="151"/>
    </location>
</feature>
<organism evidence="13 14">
    <name type="scientific">Orchesella cincta</name>
    <name type="common">Springtail</name>
    <name type="synonym">Podura cincta</name>
    <dbReference type="NCBI Taxonomy" id="48709"/>
    <lineage>
        <taxon>Eukaryota</taxon>
        <taxon>Metazoa</taxon>
        <taxon>Ecdysozoa</taxon>
        <taxon>Arthropoda</taxon>
        <taxon>Hexapoda</taxon>
        <taxon>Collembola</taxon>
        <taxon>Entomobryomorpha</taxon>
        <taxon>Entomobryoidea</taxon>
        <taxon>Orchesellidae</taxon>
        <taxon>Orchesellinae</taxon>
        <taxon>Orchesella</taxon>
    </lineage>
</organism>
<feature type="non-terminal residue" evidence="13">
    <location>
        <position position="1"/>
    </location>
</feature>
<evidence type="ECO:0000256" key="3">
    <source>
        <dbReference type="ARBA" id="ARBA00026104"/>
    </source>
</evidence>
<comment type="catalytic activity">
    <reaction evidence="11">
        <text>1-octadecanoyl-2-(5Z,8Z,11Z,14Z-eicosatetraenoyl)-sn-glycerol + H2O = 2-(5Z,8Z,11Z,14Z-eicosatetraenoyl)-glycerol + octadecanoate + H(+)</text>
        <dbReference type="Rhea" id="RHEA:38507"/>
        <dbReference type="ChEBI" id="CHEBI:15377"/>
        <dbReference type="ChEBI" id="CHEBI:15378"/>
        <dbReference type="ChEBI" id="CHEBI:25629"/>
        <dbReference type="ChEBI" id="CHEBI:52392"/>
        <dbReference type="ChEBI" id="CHEBI:75728"/>
    </reaction>
</comment>
<evidence type="ECO:0000259" key="12">
    <source>
        <dbReference type="Pfam" id="PF00561"/>
    </source>
</evidence>
<comment type="catalytic activity">
    <reaction evidence="5">
        <text>a 1,2-diacyl-sn-glycerol + H2O = a 2-acylglycerol + a fatty acid + H(+)</text>
        <dbReference type="Rhea" id="RHEA:33275"/>
        <dbReference type="ChEBI" id="CHEBI:15377"/>
        <dbReference type="ChEBI" id="CHEBI:15378"/>
        <dbReference type="ChEBI" id="CHEBI:17389"/>
        <dbReference type="ChEBI" id="CHEBI:17815"/>
        <dbReference type="ChEBI" id="CHEBI:28868"/>
        <dbReference type="EC" id="3.1.1.116"/>
    </reaction>
</comment>
<evidence type="ECO:0000313" key="13">
    <source>
        <dbReference type="EMBL" id="ODM87170.1"/>
    </source>
</evidence>
<dbReference type="GO" id="GO:0016787">
    <property type="term" value="F:hydrolase activity"/>
    <property type="evidence" value="ECO:0007669"/>
    <property type="project" value="UniProtKB-KW"/>
</dbReference>
<dbReference type="SUPFAM" id="SSF53474">
    <property type="entry name" value="alpha/beta-Hydrolases"/>
    <property type="match status" value="1"/>
</dbReference>
<comment type="caution">
    <text evidence="13">The sequence shown here is derived from an EMBL/GenBank/DDBJ whole genome shotgun (WGS) entry which is preliminary data.</text>
</comment>
<dbReference type="Gene3D" id="3.40.50.1820">
    <property type="entry name" value="alpha/beta hydrolase"/>
    <property type="match status" value="1"/>
</dbReference>
<reference evidence="13 14" key="1">
    <citation type="journal article" date="2016" name="Genome Biol. Evol.">
        <title>Gene Family Evolution Reflects Adaptation to Soil Environmental Stressors in the Genome of the Collembolan Orchesella cincta.</title>
        <authorList>
            <person name="Faddeeva-Vakhrusheva A."/>
            <person name="Derks M.F."/>
            <person name="Anvar S.Y."/>
            <person name="Agamennone V."/>
            <person name="Suring W."/>
            <person name="Smit S."/>
            <person name="van Straalen N.M."/>
            <person name="Roelofs D."/>
        </authorList>
    </citation>
    <scope>NUCLEOTIDE SEQUENCE [LARGE SCALE GENOMIC DNA]</scope>
    <source>
        <tissue evidence="13">Mixed pool</tissue>
    </source>
</reference>
<dbReference type="EMBL" id="LJIJ01005987">
    <property type="protein sequence ID" value="ODM87170.1"/>
    <property type="molecule type" value="Genomic_DNA"/>
</dbReference>
<dbReference type="EC" id="3.1.1.116" evidence="3"/>
<comment type="catalytic activity">
    <reaction evidence="8">
        <text>1-octadecanoyl-2-(4Z,7Z,10Z,13Z,16Z,19Z-docosahexaenoyl)-sn-glycerol + H2O = 2-(4Z,7Z,10Z,13Z,16Z,19Z-docosahexaenoyl)-glycerol + octadecanoate + H(+)</text>
        <dbReference type="Rhea" id="RHEA:77107"/>
        <dbReference type="ChEBI" id="CHEBI:15377"/>
        <dbReference type="ChEBI" id="CHEBI:15378"/>
        <dbReference type="ChEBI" id="CHEBI:25629"/>
        <dbReference type="ChEBI" id="CHEBI:77129"/>
        <dbReference type="ChEBI" id="CHEBI:186738"/>
    </reaction>
</comment>
<comment type="catalytic activity">
    <reaction evidence="10">
        <text>1-octadecanoyl-2-(9Z-octadecenoyl)-sn-glycerol + H2O = 2-(9Z-octadecenoyl)-glycerol + octadecanoate + H(+)</text>
        <dbReference type="Rhea" id="RHEA:77103"/>
        <dbReference type="ChEBI" id="CHEBI:15377"/>
        <dbReference type="ChEBI" id="CHEBI:15378"/>
        <dbReference type="ChEBI" id="CHEBI:25629"/>
        <dbReference type="ChEBI" id="CHEBI:73990"/>
        <dbReference type="ChEBI" id="CHEBI:75468"/>
    </reaction>
</comment>
<proteinExistence type="inferred from homology"/>
<comment type="catalytic activity">
    <reaction evidence="6">
        <text>a 1,3-diacyl-sn-glycerol + H2O = a 1-acyl-sn-glycerol + a fatty acid + H(+)</text>
        <dbReference type="Rhea" id="RHEA:38503"/>
        <dbReference type="ChEBI" id="CHEBI:15377"/>
        <dbReference type="ChEBI" id="CHEBI:15378"/>
        <dbReference type="ChEBI" id="CHEBI:28868"/>
        <dbReference type="ChEBI" id="CHEBI:64683"/>
        <dbReference type="ChEBI" id="CHEBI:77272"/>
    </reaction>
</comment>
<protein>
    <recommendedName>
        <fullName evidence="7">sn-1-specific diacylglycerol lipase ABHD11</fullName>
        <ecNumber evidence="3">3.1.1.116</ecNumber>
    </recommendedName>
    <alternativeName>
        <fullName evidence="4">Alpha/beta hydrolase domain-containing protein 11</fullName>
    </alternativeName>
</protein>
<dbReference type="PANTHER" id="PTHR46118">
    <property type="entry name" value="PROTEIN ABHD11"/>
    <property type="match status" value="1"/>
</dbReference>
<dbReference type="InterPro" id="IPR029058">
    <property type="entry name" value="AB_hydrolase_fold"/>
</dbReference>
<keyword evidence="14" id="KW-1185">Reference proteome</keyword>
<dbReference type="STRING" id="48709.A0A1D2M2H9"/>
<accession>A0A1D2M2H9</accession>
<evidence type="ECO:0000256" key="9">
    <source>
        <dbReference type="ARBA" id="ARBA00048504"/>
    </source>
</evidence>
<dbReference type="AlphaFoldDB" id="A0A1D2M2H9"/>
<comment type="catalytic activity">
    <reaction evidence="9">
        <text>1,2-didecanoylglycerol + H2O = decanoylglycerol + decanoate + H(+)</text>
        <dbReference type="Rhea" id="RHEA:48596"/>
        <dbReference type="ChEBI" id="CHEBI:11152"/>
        <dbReference type="ChEBI" id="CHEBI:15377"/>
        <dbReference type="ChEBI" id="CHEBI:15378"/>
        <dbReference type="ChEBI" id="CHEBI:27689"/>
        <dbReference type="ChEBI" id="CHEBI:90605"/>
    </reaction>
</comment>
<dbReference type="OMA" id="LITMHGL"/>
<evidence type="ECO:0000256" key="6">
    <source>
        <dbReference type="ARBA" id="ARBA00043742"/>
    </source>
</evidence>
<dbReference type="OrthoDB" id="8119704at2759"/>
<gene>
    <name evidence="13" type="ORF">Ocin01_19512</name>
</gene>
<name>A0A1D2M2H9_ORCCI</name>
<evidence type="ECO:0000256" key="5">
    <source>
        <dbReference type="ARBA" id="ARBA00043667"/>
    </source>
</evidence>
<dbReference type="Proteomes" id="UP000094527">
    <property type="component" value="Unassembled WGS sequence"/>
</dbReference>
<comment type="similarity">
    <text evidence="1">Belongs to the AB hydrolase superfamily.</text>
</comment>
<keyword evidence="2 13" id="KW-0378">Hydrolase</keyword>
<dbReference type="Pfam" id="PF00561">
    <property type="entry name" value="Abhydrolase_1"/>
    <property type="match status" value="1"/>
</dbReference>
<evidence type="ECO:0000256" key="8">
    <source>
        <dbReference type="ARBA" id="ARBA00048283"/>
    </source>
</evidence>
<dbReference type="InterPro" id="IPR000073">
    <property type="entry name" value="AB_hydrolase_1"/>
</dbReference>